<comment type="caution">
    <text evidence="3">The sequence shown here is derived from an EMBL/GenBank/DDBJ whole genome shotgun (WGS) entry which is preliminary data.</text>
</comment>
<sequence>MGKEIDRDVDGVPKPKFNNRDSIILAVIIIVFMLIAYILFV</sequence>
<protein>
    <submittedName>
        <fullName evidence="3">Uncharacterized protein</fullName>
    </submittedName>
</protein>
<dbReference type="EMBL" id="LNJE01000001">
    <property type="protein sequence ID" value="KYC58587.1"/>
    <property type="molecule type" value="Genomic_DNA"/>
</dbReference>
<evidence type="ECO:0000313" key="3">
    <source>
        <dbReference type="EMBL" id="KYC58587.1"/>
    </source>
</evidence>
<dbReference type="EMBL" id="LNJB01000008">
    <property type="protein sequence ID" value="KYC54767.1"/>
    <property type="molecule type" value="Genomic_DNA"/>
</dbReference>
<evidence type="ECO:0000313" key="2">
    <source>
        <dbReference type="EMBL" id="KYC54767.1"/>
    </source>
</evidence>
<feature type="transmembrane region" description="Helical" evidence="1">
    <location>
        <begin position="22"/>
        <end position="40"/>
    </location>
</feature>
<keyword evidence="1" id="KW-1133">Transmembrane helix</keyword>
<evidence type="ECO:0000313" key="4">
    <source>
        <dbReference type="Proteomes" id="UP000092420"/>
    </source>
</evidence>
<reference evidence="3 4" key="1">
    <citation type="journal article" date="2016" name="ISME J.">
        <title>Chasing the elusive Euryarchaeota class WSA2: genomes reveal a uniquely fastidious methyl-reducing methanogen.</title>
        <authorList>
            <person name="Nobu M.K."/>
            <person name="Narihiro T."/>
            <person name="Kuroda K."/>
            <person name="Mei R."/>
            <person name="Liu W.T."/>
        </authorList>
    </citation>
    <scope>NUCLEOTIDE SEQUENCE [LARGE SCALE GENOMIC DNA]</scope>
    <source>
        <strain evidence="2">ADurb1013_Bin02101</strain>
        <strain evidence="3">ADurb1213_Bin02801</strain>
    </source>
</reference>
<accession>A0A150JC11</accession>
<accession>A0A150JF84</accession>
<keyword evidence="1" id="KW-0472">Membrane</keyword>
<organism evidence="3">
    <name type="scientific">Candidatus Methanofastidiosum methylothiophilum</name>
    <dbReference type="NCBI Taxonomy" id="1705564"/>
    <lineage>
        <taxon>Archaea</taxon>
        <taxon>Methanobacteriati</taxon>
        <taxon>Methanobacteriota</taxon>
        <taxon>Stenosarchaea group</taxon>
        <taxon>Candidatus Methanofastidiosia</taxon>
        <taxon>Candidatus Methanofastidiosales</taxon>
        <taxon>Candidatus Methanofastidiosaceae</taxon>
        <taxon>Candidatus Methanofastidiosum</taxon>
    </lineage>
</organism>
<name>A0A150JN04_9EURY</name>
<dbReference type="Proteomes" id="UP000092420">
    <property type="component" value="Unassembled WGS sequence"/>
</dbReference>
<proteinExistence type="predicted"/>
<evidence type="ECO:0000256" key="1">
    <source>
        <dbReference type="SAM" id="Phobius"/>
    </source>
</evidence>
<accession>A0A150JN04</accession>
<gene>
    <name evidence="2" type="ORF">AN188_00807</name>
    <name evidence="3" type="ORF">APG09_00059</name>
</gene>
<dbReference type="AlphaFoldDB" id="A0A150JN04"/>
<keyword evidence="1" id="KW-0812">Transmembrane</keyword>